<evidence type="ECO:0000313" key="2">
    <source>
        <dbReference type="Proteomes" id="UP000076722"/>
    </source>
</evidence>
<name>A0A164W3P9_9AGAM</name>
<dbReference type="EMBL" id="KV419403">
    <property type="protein sequence ID" value="KZS94712.1"/>
    <property type="molecule type" value="Genomic_DNA"/>
</dbReference>
<dbReference type="AlphaFoldDB" id="A0A164W3P9"/>
<keyword evidence="2" id="KW-1185">Reference proteome</keyword>
<evidence type="ECO:0000313" key="1">
    <source>
        <dbReference type="EMBL" id="KZS94712.1"/>
    </source>
</evidence>
<organism evidence="1 2">
    <name type="scientific">Sistotremastrum niveocremeum HHB9708</name>
    <dbReference type="NCBI Taxonomy" id="1314777"/>
    <lineage>
        <taxon>Eukaryota</taxon>
        <taxon>Fungi</taxon>
        <taxon>Dikarya</taxon>
        <taxon>Basidiomycota</taxon>
        <taxon>Agaricomycotina</taxon>
        <taxon>Agaricomycetes</taxon>
        <taxon>Sistotremastrales</taxon>
        <taxon>Sistotremastraceae</taxon>
        <taxon>Sertulicium</taxon>
        <taxon>Sertulicium niveocremeum</taxon>
    </lineage>
</organism>
<protein>
    <submittedName>
        <fullName evidence="1">Uncharacterized protein</fullName>
    </submittedName>
</protein>
<reference evidence="1 2" key="1">
    <citation type="journal article" date="2016" name="Mol. Biol. Evol.">
        <title>Comparative Genomics of Early-Diverging Mushroom-Forming Fungi Provides Insights into the Origins of Lignocellulose Decay Capabilities.</title>
        <authorList>
            <person name="Nagy L.G."/>
            <person name="Riley R."/>
            <person name="Tritt A."/>
            <person name="Adam C."/>
            <person name="Daum C."/>
            <person name="Floudas D."/>
            <person name="Sun H."/>
            <person name="Yadav J.S."/>
            <person name="Pangilinan J."/>
            <person name="Larsson K.H."/>
            <person name="Matsuura K."/>
            <person name="Barry K."/>
            <person name="Labutti K."/>
            <person name="Kuo R."/>
            <person name="Ohm R.A."/>
            <person name="Bhattacharya S.S."/>
            <person name="Shirouzu T."/>
            <person name="Yoshinaga Y."/>
            <person name="Martin F.M."/>
            <person name="Grigoriev I.V."/>
            <person name="Hibbett D.S."/>
        </authorList>
    </citation>
    <scope>NUCLEOTIDE SEQUENCE [LARGE SCALE GENOMIC DNA]</scope>
    <source>
        <strain evidence="1 2">HHB9708</strain>
    </source>
</reference>
<dbReference type="Proteomes" id="UP000076722">
    <property type="component" value="Unassembled WGS sequence"/>
</dbReference>
<proteinExistence type="predicted"/>
<accession>A0A164W3P9</accession>
<gene>
    <name evidence="1" type="ORF">SISNIDRAFT_484252</name>
</gene>
<sequence>MGRPWNHSETFPSIELALALRRFPPQYQVAFRRHPVFFPAPVYQEIYIPPTPPPMPPAQQVMPPPEPVAQVAVLDLSLYPIMESKDEESAE</sequence>